<evidence type="ECO:0000313" key="2">
    <source>
        <dbReference type="EMBL" id="MDT8840102.1"/>
    </source>
</evidence>
<accession>A0AAP5UXA7</accession>
<gene>
    <name evidence="2" type="ORF">ParKJ_22005</name>
</gene>
<dbReference type="Pfam" id="PF12686">
    <property type="entry name" value="DUF3800"/>
    <property type="match status" value="1"/>
</dbReference>
<sequence>MSNDPTPTPTPQQFSLFNDEPQHDADDDAGETSVPGKYSNFVVYVDESGDHGMQTLDANYPVFVLAFCVFYKRHYSEKVVPALHKFKFNHFGHDLVVLHEHEIRKEKGDFRFFVNREHKQQFISELTGIIELSNFILISCVIDKTRLRERGDADNNPYHLALGFCLETLYEFLQEKNQDGALTHVVVECRGKKEDNELELEFRRICDGANRLGISLPFDVIFADKKVDSPGLQLADLVARPVGMSVIRPGQENRAFEVLKRKFYCSGGRERLGEGYEDWGLKIFPSRESEKPR</sequence>
<feature type="region of interest" description="Disordered" evidence="1">
    <location>
        <begin position="1"/>
        <end position="34"/>
    </location>
</feature>
<organism evidence="2 3">
    <name type="scientific">Paraburkholderia fungorum</name>
    <dbReference type="NCBI Taxonomy" id="134537"/>
    <lineage>
        <taxon>Bacteria</taxon>
        <taxon>Pseudomonadati</taxon>
        <taxon>Pseudomonadota</taxon>
        <taxon>Betaproteobacteria</taxon>
        <taxon>Burkholderiales</taxon>
        <taxon>Burkholderiaceae</taxon>
        <taxon>Paraburkholderia</taxon>
    </lineage>
</organism>
<name>A0AAP5UXA7_9BURK</name>
<reference evidence="2" key="1">
    <citation type="submission" date="2022-08" db="EMBL/GenBank/DDBJ databases">
        <authorList>
            <person name="Kim S.-J."/>
        </authorList>
    </citation>
    <scope>NUCLEOTIDE SEQUENCE</scope>
    <source>
        <strain evidence="2">KJ</strain>
    </source>
</reference>
<dbReference type="EMBL" id="JANSLM010000008">
    <property type="protein sequence ID" value="MDT8840102.1"/>
    <property type="molecule type" value="Genomic_DNA"/>
</dbReference>
<evidence type="ECO:0000313" key="3">
    <source>
        <dbReference type="Proteomes" id="UP001246473"/>
    </source>
</evidence>
<dbReference type="RefSeq" id="WP_315696989.1">
    <property type="nucleotide sequence ID" value="NZ_JANSLM010000008.1"/>
</dbReference>
<evidence type="ECO:0000256" key="1">
    <source>
        <dbReference type="SAM" id="MobiDB-lite"/>
    </source>
</evidence>
<dbReference type="Proteomes" id="UP001246473">
    <property type="component" value="Unassembled WGS sequence"/>
</dbReference>
<feature type="compositionally biased region" description="Pro residues" evidence="1">
    <location>
        <begin position="1"/>
        <end position="10"/>
    </location>
</feature>
<protein>
    <submittedName>
        <fullName evidence="2">DUF3800 domain-containing protein</fullName>
    </submittedName>
</protein>
<comment type="caution">
    <text evidence="2">The sequence shown here is derived from an EMBL/GenBank/DDBJ whole genome shotgun (WGS) entry which is preliminary data.</text>
</comment>
<dbReference type="InterPro" id="IPR024524">
    <property type="entry name" value="DUF3800"/>
</dbReference>
<dbReference type="AlphaFoldDB" id="A0AAP5UXA7"/>
<proteinExistence type="predicted"/>